<dbReference type="CDD" id="cd13905">
    <property type="entry name" value="CuRO_3_tcLLC2_insect_like"/>
    <property type="match status" value="1"/>
</dbReference>
<feature type="domain" description="Plastocyanin-like" evidence="6">
    <location>
        <begin position="190"/>
        <end position="344"/>
    </location>
</feature>
<accession>A0A3R7N3M1</accession>
<protein>
    <submittedName>
        <fullName evidence="9">Uncharacterized protein</fullName>
    </submittedName>
</protein>
<evidence type="ECO:0000259" key="7">
    <source>
        <dbReference type="Pfam" id="PF07731"/>
    </source>
</evidence>
<keyword evidence="2" id="KW-0479">Metal-binding</keyword>
<dbReference type="FunFam" id="2.60.40.420:FF:000045">
    <property type="entry name" value="Laccase 2"/>
    <property type="match status" value="1"/>
</dbReference>
<dbReference type="GO" id="GO:0005507">
    <property type="term" value="F:copper ion binding"/>
    <property type="evidence" value="ECO:0007669"/>
    <property type="project" value="InterPro"/>
</dbReference>
<keyword evidence="4" id="KW-0186">Copper</keyword>
<keyword evidence="10" id="KW-1185">Reference proteome</keyword>
<evidence type="ECO:0000256" key="2">
    <source>
        <dbReference type="ARBA" id="ARBA00022723"/>
    </source>
</evidence>
<evidence type="ECO:0000259" key="8">
    <source>
        <dbReference type="Pfam" id="PF07732"/>
    </source>
</evidence>
<evidence type="ECO:0000256" key="3">
    <source>
        <dbReference type="ARBA" id="ARBA00023002"/>
    </source>
</evidence>
<evidence type="ECO:0000313" key="10">
    <source>
        <dbReference type="Proteomes" id="UP000283509"/>
    </source>
</evidence>
<dbReference type="Pfam" id="PF07732">
    <property type="entry name" value="Cu-oxidase_3"/>
    <property type="match status" value="1"/>
</dbReference>
<evidence type="ECO:0000256" key="1">
    <source>
        <dbReference type="ARBA" id="ARBA00010609"/>
    </source>
</evidence>
<dbReference type="PANTHER" id="PTHR11709:SF394">
    <property type="entry name" value="FI03373P-RELATED"/>
    <property type="match status" value="1"/>
</dbReference>
<dbReference type="PANTHER" id="PTHR11709">
    <property type="entry name" value="MULTI-COPPER OXIDASE"/>
    <property type="match status" value="1"/>
</dbReference>
<keyword evidence="3" id="KW-0560">Oxidoreductase</keyword>
<dbReference type="STRING" id="6689.A0A3R7N3M1"/>
<feature type="chain" id="PRO_5018718757" evidence="5">
    <location>
        <begin position="20"/>
        <end position="607"/>
    </location>
</feature>
<proteinExistence type="inferred from homology"/>
<dbReference type="EMBL" id="QCYY01001664">
    <property type="protein sequence ID" value="ROT76428.1"/>
    <property type="molecule type" value="Genomic_DNA"/>
</dbReference>
<dbReference type="CDD" id="cd13884">
    <property type="entry name" value="CuRO_2_tcLCC_insect_like"/>
    <property type="match status" value="1"/>
</dbReference>
<feature type="domain" description="Plastocyanin-like" evidence="8">
    <location>
        <begin position="65"/>
        <end position="177"/>
    </location>
</feature>
<name>A0A3R7N3M1_PENVA</name>
<dbReference type="InterPro" id="IPR045087">
    <property type="entry name" value="Cu-oxidase_fam"/>
</dbReference>
<feature type="signal peptide" evidence="5">
    <location>
        <begin position="1"/>
        <end position="19"/>
    </location>
</feature>
<dbReference type="OrthoDB" id="2121828at2759"/>
<dbReference type="GO" id="GO:0005886">
    <property type="term" value="C:plasma membrane"/>
    <property type="evidence" value="ECO:0007669"/>
    <property type="project" value="TreeGrafter"/>
</dbReference>
<dbReference type="InterPro" id="IPR011707">
    <property type="entry name" value="Cu-oxidase-like_N"/>
</dbReference>
<dbReference type="GO" id="GO:0016491">
    <property type="term" value="F:oxidoreductase activity"/>
    <property type="evidence" value="ECO:0007669"/>
    <property type="project" value="UniProtKB-KW"/>
</dbReference>
<feature type="domain" description="Plastocyanin-like" evidence="7">
    <location>
        <begin position="468"/>
        <end position="586"/>
    </location>
</feature>
<reference evidence="9 10" key="2">
    <citation type="submission" date="2019-01" db="EMBL/GenBank/DDBJ databases">
        <title>The decoding of complex shrimp genome reveals the adaptation for benthos swimmer, frequently molting mechanism and breeding impact on genome.</title>
        <authorList>
            <person name="Sun Y."/>
            <person name="Gao Y."/>
            <person name="Yu Y."/>
        </authorList>
    </citation>
    <scope>NUCLEOTIDE SEQUENCE [LARGE SCALE GENOMIC DNA]</scope>
    <source>
        <tissue evidence="9">Muscle</tissue>
    </source>
</reference>
<dbReference type="CDD" id="cd13858">
    <property type="entry name" value="CuRO_1_tcLCC2_insect_like"/>
    <property type="match status" value="1"/>
</dbReference>
<evidence type="ECO:0000313" key="9">
    <source>
        <dbReference type="EMBL" id="ROT76428.1"/>
    </source>
</evidence>
<dbReference type="AlphaFoldDB" id="A0A3R7N3M1"/>
<dbReference type="SUPFAM" id="SSF49503">
    <property type="entry name" value="Cupredoxins"/>
    <property type="match status" value="3"/>
</dbReference>
<dbReference type="PROSITE" id="PS00080">
    <property type="entry name" value="MULTICOPPER_OXIDASE2"/>
    <property type="match status" value="1"/>
</dbReference>
<evidence type="ECO:0000259" key="6">
    <source>
        <dbReference type="Pfam" id="PF00394"/>
    </source>
</evidence>
<dbReference type="Pfam" id="PF00394">
    <property type="entry name" value="Cu-oxidase"/>
    <property type="match status" value="1"/>
</dbReference>
<dbReference type="Gene3D" id="2.60.40.420">
    <property type="entry name" value="Cupredoxins - blue copper proteins"/>
    <property type="match status" value="3"/>
</dbReference>
<evidence type="ECO:0000256" key="5">
    <source>
        <dbReference type="SAM" id="SignalP"/>
    </source>
</evidence>
<dbReference type="InterPro" id="IPR001117">
    <property type="entry name" value="Cu-oxidase_2nd"/>
</dbReference>
<organism evidence="9 10">
    <name type="scientific">Penaeus vannamei</name>
    <name type="common">Whiteleg shrimp</name>
    <name type="synonym">Litopenaeus vannamei</name>
    <dbReference type="NCBI Taxonomy" id="6689"/>
    <lineage>
        <taxon>Eukaryota</taxon>
        <taxon>Metazoa</taxon>
        <taxon>Ecdysozoa</taxon>
        <taxon>Arthropoda</taxon>
        <taxon>Crustacea</taxon>
        <taxon>Multicrustacea</taxon>
        <taxon>Malacostraca</taxon>
        <taxon>Eumalacostraca</taxon>
        <taxon>Eucarida</taxon>
        <taxon>Decapoda</taxon>
        <taxon>Dendrobranchiata</taxon>
        <taxon>Penaeoidea</taxon>
        <taxon>Penaeidae</taxon>
        <taxon>Penaeus</taxon>
    </lineage>
</organism>
<reference evidence="9 10" key="1">
    <citation type="submission" date="2018-04" db="EMBL/GenBank/DDBJ databases">
        <authorList>
            <person name="Zhang X."/>
            <person name="Yuan J."/>
            <person name="Li F."/>
            <person name="Xiang J."/>
        </authorList>
    </citation>
    <scope>NUCLEOTIDE SEQUENCE [LARGE SCALE GENOMIC DNA]</scope>
    <source>
        <tissue evidence="9">Muscle</tissue>
    </source>
</reference>
<dbReference type="FunFam" id="2.60.40.420:FF:000031">
    <property type="entry name" value="Laccase-2 isoform A"/>
    <property type="match status" value="1"/>
</dbReference>
<dbReference type="GO" id="GO:0006826">
    <property type="term" value="P:iron ion transport"/>
    <property type="evidence" value="ECO:0007669"/>
    <property type="project" value="TreeGrafter"/>
</dbReference>
<comment type="caution">
    <text evidence="9">The sequence shown here is derived from an EMBL/GenBank/DDBJ whole genome shotgun (WGS) entry which is preliminary data.</text>
</comment>
<comment type="similarity">
    <text evidence="1">Belongs to the multicopper oxidase family.</text>
</comment>
<dbReference type="InterPro" id="IPR008972">
    <property type="entry name" value="Cupredoxin"/>
</dbReference>
<keyword evidence="5" id="KW-0732">Signal</keyword>
<dbReference type="InterPro" id="IPR011706">
    <property type="entry name" value="Cu-oxidase_C"/>
</dbReference>
<dbReference type="Pfam" id="PF07731">
    <property type="entry name" value="Cu-oxidase_2"/>
    <property type="match status" value="1"/>
</dbReference>
<dbReference type="Proteomes" id="UP000283509">
    <property type="component" value="Unassembled WGS sequence"/>
</dbReference>
<sequence>MQLPRLLLAFGVVVGAAAAGERHECERQCVAGDTRTCKYEFNIIEYHTLSRACYDCPNTLSDCAREECIVADGASRPLLTVNRQLPGPAIQVCEGDRVVVDVHNTQFSDTDTIHWHGQHMRDYQYYDGVPFVTQCPIMGSFRYDFPAATPGTHWWHSHAGVHRGDGLFGALVVRQAEDSLHGAYEVDSPDHVLMLHDWIHGSTNDEFLGFQHSKSMGVANTILLNGKGRDLHAESEGREVVNTALEVLQVTPGLRHRLRIVSASSYICPMAVSVDNHKLTVIAVDGADVVPRTVDVLEIISGERVDVVLEANQPVGNYWIQVHGLVECSTKECMQVAVLRYEGAPDTEPTEQVEYNPNPSGTILNPLFPTPVENAVDIVDLDALTPSVLPEEVDKQFHLMFSMNGVNNSFFFNQELYPFNGVSPEWQRNSPQVNDLTFAFPQAPPLSQPNVNIPKLCLYGQDVSPFCEGDFCQCTYVVEVALGDTVEMVLVSQGYHPFHLHGYYFHVVAMGVIGPGTTVQDVMDLDAAGGITRKLQDAPLKDTVLVPNGGYTIIRFTADNPGWWIMHCHFMYHSEMGMAALFHVGTEEDLPPVPQGFPSCGPFMPEI</sequence>
<dbReference type="InterPro" id="IPR002355">
    <property type="entry name" value="Cu_oxidase_Cu_BS"/>
</dbReference>
<evidence type="ECO:0000256" key="4">
    <source>
        <dbReference type="ARBA" id="ARBA00023008"/>
    </source>
</evidence>
<gene>
    <name evidence="9" type="ORF">C7M84_004999</name>
</gene>